<keyword evidence="2" id="KW-1185">Reference proteome</keyword>
<comment type="caution">
    <text evidence="1">The sequence shown here is derived from an EMBL/GenBank/DDBJ whole genome shotgun (WGS) entry which is preliminary data.</text>
</comment>
<sequence>MALEAKMSDLQQHKYQYKNYRDDGDAPYTGKLDRDRVDKDEAYEVLYFINQFMDDYNVNEYSMIKKIEDALHSYDLSHESYRPSLNVAVHDKLLAYL</sequence>
<dbReference type="EMBL" id="JASCSA010000026">
    <property type="protein sequence ID" value="MDI5886086.1"/>
    <property type="molecule type" value="Genomic_DNA"/>
</dbReference>
<gene>
    <name evidence="1" type="ORF">QLT01_17215</name>
</gene>
<dbReference type="GeneID" id="43177298"/>
<evidence type="ECO:0000313" key="1">
    <source>
        <dbReference type="EMBL" id="MDI5886086.1"/>
    </source>
</evidence>
<name>A0ABT6UUI0_9GAMM</name>
<organism evidence="1 2">
    <name type="scientific">Cobetia amphilecti</name>
    <dbReference type="NCBI Taxonomy" id="1055104"/>
    <lineage>
        <taxon>Bacteria</taxon>
        <taxon>Pseudomonadati</taxon>
        <taxon>Pseudomonadota</taxon>
        <taxon>Gammaproteobacteria</taxon>
        <taxon>Oceanospirillales</taxon>
        <taxon>Halomonadaceae</taxon>
        <taxon>Cobetia</taxon>
    </lineage>
</organism>
<proteinExistence type="predicted"/>
<dbReference type="RefSeq" id="WP_084208189.1">
    <property type="nucleotide sequence ID" value="NZ_JASCSA010000026.1"/>
</dbReference>
<protein>
    <submittedName>
        <fullName evidence="1">Uncharacterized protein</fullName>
    </submittedName>
</protein>
<reference evidence="2" key="1">
    <citation type="submission" date="2023-07" db="EMBL/GenBank/DDBJ databases">
        <title>Genome-based characterization of strain KMM 296 and proposal for reclassification of Cobetia litoralis and Cobetia pacifica, and emended description of the species Cobetia amphilecti and Cobetia marina.</title>
        <authorList>
            <person name="Balabanova L."/>
            <person name="Nedashkovskaya O."/>
        </authorList>
    </citation>
    <scope>NUCLEOTIDE SEQUENCE [LARGE SCALE GENOMIC DNA]</scope>
    <source>
        <strain evidence="2">NRIC 0815</strain>
    </source>
</reference>
<accession>A0ABT6UUI0</accession>
<dbReference type="Proteomes" id="UP001229025">
    <property type="component" value="Unassembled WGS sequence"/>
</dbReference>
<evidence type="ECO:0000313" key="2">
    <source>
        <dbReference type="Proteomes" id="UP001229025"/>
    </source>
</evidence>